<reference evidence="2" key="1">
    <citation type="journal article" date="2013" name="Nature">
        <title>Pan genome of the phytoplankton Emiliania underpins its global distribution.</title>
        <authorList>
            <person name="Read B.A."/>
            <person name="Kegel J."/>
            <person name="Klute M.J."/>
            <person name="Kuo A."/>
            <person name="Lefebvre S.C."/>
            <person name="Maumus F."/>
            <person name="Mayer C."/>
            <person name="Miller J."/>
            <person name="Monier A."/>
            <person name="Salamov A."/>
            <person name="Young J."/>
            <person name="Aguilar M."/>
            <person name="Claverie J.M."/>
            <person name="Frickenhaus S."/>
            <person name="Gonzalez K."/>
            <person name="Herman E.K."/>
            <person name="Lin Y.C."/>
            <person name="Napier J."/>
            <person name="Ogata H."/>
            <person name="Sarno A.F."/>
            <person name="Shmutz J."/>
            <person name="Schroeder D."/>
            <person name="de Vargas C."/>
            <person name="Verret F."/>
            <person name="von Dassow P."/>
            <person name="Valentin K."/>
            <person name="Van de Peer Y."/>
            <person name="Wheeler G."/>
            <person name="Dacks J.B."/>
            <person name="Delwiche C.F."/>
            <person name="Dyhrman S.T."/>
            <person name="Glockner G."/>
            <person name="John U."/>
            <person name="Richards T."/>
            <person name="Worden A.Z."/>
            <person name="Zhang X."/>
            <person name="Grigoriev I.V."/>
            <person name="Allen A.E."/>
            <person name="Bidle K."/>
            <person name="Borodovsky M."/>
            <person name="Bowler C."/>
            <person name="Brownlee C."/>
            <person name="Cock J.M."/>
            <person name="Elias M."/>
            <person name="Gladyshev V.N."/>
            <person name="Groth M."/>
            <person name="Guda C."/>
            <person name="Hadaegh A."/>
            <person name="Iglesias-Rodriguez M.D."/>
            <person name="Jenkins J."/>
            <person name="Jones B.M."/>
            <person name="Lawson T."/>
            <person name="Leese F."/>
            <person name="Lindquist E."/>
            <person name="Lobanov A."/>
            <person name="Lomsadze A."/>
            <person name="Malik S.B."/>
            <person name="Marsh M.E."/>
            <person name="Mackinder L."/>
            <person name="Mock T."/>
            <person name="Mueller-Roeber B."/>
            <person name="Pagarete A."/>
            <person name="Parker M."/>
            <person name="Probert I."/>
            <person name="Quesneville H."/>
            <person name="Raines C."/>
            <person name="Rensing S.A."/>
            <person name="Riano-Pachon D.M."/>
            <person name="Richier S."/>
            <person name="Rokitta S."/>
            <person name="Shiraiwa Y."/>
            <person name="Soanes D.M."/>
            <person name="van der Giezen M."/>
            <person name="Wahlund T.M."/>
            <person name="Williams B."/>
            <person name="Wilson W."/>
            <person name="Wolfe G."/>
            <person name="Wurch L.L."/>
        </authorList>
    </citation>
    <scope>NUCLEOTIDE SEQUENCE</scope>
</reference>
<evidence type="ECO:0000313" key="2">
    <source>
        <dbReference type="Proteomes" id="UP000013827"/>
    </source>
</evidence>
<dbReference type="GeneID" id="17254440"/>
<dbReference type="InterPro" id="IPR042201">
    <property type="entry name" value="FH2_Formin_sf"/>
</dbReference>
<evidence type="ECO:0008006" key="3">
    <source>
        <dbReference type="Google" id="ProtNLM"/>
    </source>
</evidence>
<dbReference type="KEGG" id="ehx:EMIHUDRAFT_249145"/>
<dbReference type="Gene3D" id="1.20.58.2220">
    <property type="entry name" value="Formin, FH2 domain"/>
    <property type="match status" value="1"/>
</dbReference>
<dbReference type="HOGENOM" id="CLU_2101543_0_0_1"/>
<reference evidence="1" key="2">
    <citation type="submission" date="2024-10" db="UniProtKB">
        <authorList>
            <consortium name="EnsemblProtists"/>
        </authorList>
    </citation>
    <scope>IDENTIFICATION</scope>
</reference>
<dbReference type="PaxDb" id="2903-EOD08286"/>
<protein>
    <recommendedName>
        <fullName evidence="3">FH2 domain-containing protein</fullName>
    </recommendedName>
</protein>
<organism evidence="1 2">
    <name type="scientific">Emiliania huxleyi (strain CCMP1516)</name>
    <dbReference type="NCBI Taxonomy" id="280463"/>
    <lineage>
        <taxon>Eukaryota</taxon>
        <taxon>Haptista</taxon>
        <taxon>Haptophyta</taxon>
        <taxon>Prymnesiophyceae</taxon>
        <taxon>Isochrysidales</taxon>
        <taxon>Noelaerhabdaceae</taxon>
        <taxon>Emiliania</taxon>
    </lineage>
</organism>
<dbReference type="AlphaFoldDB" id="A0A0D3IAK1"/>
<sequence>MSEVADEAGRFIGSLAAVKDELSVDELSFHSRASRSASAAAAADGGADRLVEALCDELKAMQAALVATHAFFAEEAKTSMEAFFSRWATFAGQLEAALAHETEGKHLEGSKRARRA</sequence>
<evidence type="ECO:0000313" key="1">
    <source>
        <dbReference type="EnsemblProtists" id="EOD08286"/>
    </source>
</evidence>
<accession>A0A0D3IAK1</accession>
<dbReference type="EnsemblProtists" id="EOD08286">
    <property type="protein sequence ID" value="EOD08286"/>
    <property type="gene ID" value="EMIHUDRAFT_249145"/>
</dbReference>
<dbReference type="RefSeq" id="XP_005760715.1">
    <property type="nucleotide sequence ID" value="XM_005760658.1"/>
</dbReference>
<dbReference type="Proteomes" id="UP000013827">
    <property type="component" value="Unassembled WGS sequence"/>
</dbReference>
<proteinExistence type="predicted"/>
<name>A0A0D3IAK1_EMIH1</name>
<keyword evidence="2" id="KW-1185">Reference proteome</keyword>